<proteinExistence type="predicted"/>
<sequence length="106" mass="11807">MQKGLLYMDYGLWLLADDTGRITLTGWSETGSDDATSAAPVRTDHWPVYALCDGREQLPDCLRELGLELAPGADLNDLDKNWDVYVRHTDIASLRTALDNRRAAAK</sequence>
<evidence type="ECO:0000313" key="1">
    <source>
        <dbReference type="EMBL" id="ANE83404.1"/>
    </source>
</evidence>
<keyword evidence="2" id="KW-1185">Reference proteome</keyword>
<dbReference type="OrthoDB" id="4731642at2"/>
<geneLocation type="plasmid" evidence="2">
    <name>pmyc1</name>
</geneLocation>
<protein>
    <submittedName>
        <fullName evidence="1">Uncharacterized protein</fullName>
    </submittedName>
</protein>
<dbReference type="RefSeq" id="WP_068004111.1">
    <property type="nucleotide sequence ID" value="NZ_CP015597.1"/>
</dbReference>
<dbReference type="AlphaFoldDB" id="A0A172UX36"/>
<dbReference type="KEGG" id="madi:A7U43_28205"/>
<dbReference type="Proteomes" id="UP000077143">
    <property type="component" value="Plasmid pMYC1"/>
</dbReference>
<name>A0A172UX36_9MYCO</name>
<accession>A0A172UX36</accession>
<keyword evidence="1" id="KW-0614">Plasmid</keyword>
<reference evidence="1 2" key="1">
    <citation type="submission" date="2016-05" db="EMBL/GenBank/DDBJ databases">
        <title>Complete genome sequence of a phthalic acid esters degrading Mycobacterium sp. YC-RL4.</title>
        <authorList>
            <person name="Ren L."/>
            <person name="Fan S."/>
            <person name="Ruth N."/>
            <person name="Jia Y."/>
            <person name="Wang J."/>
            <person name="Qiao C."/>
        </authorList>
    </citation>
    <scope>NUCLEOTIDE SEQUENCE [LARGE SCALE GENOMIC DNA]</scope>
    <source>
        <strain evidence="1 2">YC-RL4</strain>
        <plasmid evidence="2">pmyc1</plasmid>
    </source>
</reference>
<gene>
    <name evidence="1" type="ORF">A7U43_28205</name>
</gene>
<organism evidence="1 2">
    <name type="scientific">Mycobacterium adipatum</name>
    <dbReference type="NCBI Taxonomy" id="1682113"/>
    <lineage>
        <taxon>Bacteria</taxon>
        <taxon>Bacillati</taxon>
        <taxon>Actinomycetota</taxon>
        <taxon>Actinomycetes</taxon>
        <taxon>Mycobacteriales</taxon>
        <taxon>Mycobacteriaceae</taxon>
        <taxon>Mycobacterium</taxon>
    </lineage>
</organism>
<evidence type="ECO:0000313" key="2">
    <source>
        <dbReference type="Proteomes" id="UP000077143"/>
    </source>
</evidence>
<dbReference type="EMBL" id="CP015597">
    <property type="protein sequence ID" value="ANE83404.1"/>
    <property type="molecule type" value="Genomic_DNA"/>
</dbReference>